<dbReference type="InterPro" id="IPR028098">
    <property type="entry name" value="Glyco_trans_4-like_N"/>
</dbReference>
<keyword evidence="3" id="KW-0328">Glycosyltransferase</keyword>
<dbReference type="Gene3D" id="3.40.50.2000">
    <property type="entry name" value="Glycogen Phosphorylase B"/>
    <property type="match status" value="2"/>
</dbReference>
<dbReference type="PANTHER" id="PTHR45947:SF3">
    <property type="entry name" value="SULFOQUINOVOSYL TRANSFERASE SQD2"/>
    <property type="match status" value="1"/>
</dbReference>
<dbReference type="EC" id="2.4.1.250" evidence="3"/>
<dbReference type="InterPro" id="IPR001296">
    <property type="entry name" value="Glyco_trans_1"/>
</dbReference>
<evidence type="ECO:0000313" key="4">
    <source>
        <dbReference type="Proteomes" id="UP000254263"/>
    </source>
</evidence>
<feature type="domain" description="Glycosyl transferase family 1" evidence="1">
    <location>
        <begin position="185"/>
        <end position="349"/>
    </location>
</feature>
<dbReference type="Pfam" id="PF00534">
    <property type="entry name" value="Glycos_transf_1"/>
    <property type="match status" value="1"/>
</dbReference>
<reference evidence="3 4" key="1">
    <citation type="submission" date="2018-06" db="EMBL/GenBank/DDBJ databases">
        <authorList>
            <consortium name="Pathogen Informatics"/>
            <person name="Doyle S."/>
        </authorList>
    </citation>
    <scope>NUCLEOTIDE SEQUENCE [LARGE SCALE GENOMIC DNA]</scope>
    <source>
        <strain evidence="3 4">NCTC13100</strain>
    </source>
</reference>
<evidence type="ECO:0000313" key="3">
    <source>
        <dbReference type="EMBL" id="SUB77991.1"/>
    </source>
</evidence>
<dbReference type="Proteomes" id="UP000254263">
    <property type="component" value="Unassembled WGS sequence"/>
</dbReference>
<dbReference type="Pfam" id="PF13439">
    <property type="entry name" value="Glyco_transf_4"/>
    <property type="match status" value="1"/>
</dbReference>
<dbReference type="RefSeq" id="WP_018361193.1">
    <property type="nucleotide sequence ID" value="NZ_UGTI01000001.1"/>
</dbReference>
<dbReference type="PANTHER" id="PTHR45947">
    <property type="entry name" value="SULFOQUINOVOSYL TRANSFERASE SQD2"/>
    <property type="match status" value="1"/>
</dbReference>
<name>A0A379DI34_9PORP</name>
<dbReference type="GO" id="GO:0102710">
    <property type="term" value="F:D-inositol-3-phosphate glycosyltransferase activity"/>
    <property type="evidence" value="ECO:0007669"/>
    <property type="project" value="UniProtKB-EC"/>
</dbReference>
<evidence type="ECO:0000259" key="1">
    <source>
        <dbReference type="Pfam" id="PF00534"/>
    </source>
</evidence>
<proteinExistence type="predicted"/>
<accession>A0A379DI34</accession>
<dbReference type="AlphaFoldDB" id="A0A379DI34"/>
<organism evidence="3 4">
    <name type="scientific">Porphyromonas macacae</name>
    <dbReference type="NCBI Taxonomy" id="28115"/>
    <lineage>
        <taxon>Bacteria</taxon>
        <taxon>Pseudomonadati</taxon>
        <taxon>Bacteroidota</taxon>
        <taxon>Bacteroidia</taxon>
        <taxon>Bacteroidales</taxon>
        <taxon>Porphyromonadaceae</taxon>
        <taxon>Porphyromonas</taxon>
    </lineage>
</organism>
<dbReference type="CDD" id="cd03801">
    <property type="entry name" value="GT4_PimA-like"/>
    <property type="match status" value="1"/>
</dbReference>
<dbReference type="EMBL" id="UGTI01000001">
    <property type="protein sequence ID" value="SUB77991.1"/>
    <property type="molecule type" value="Genomic_DNA"/>
</dbReference>
<feature type="domain" description="Glycosyltransferase subfamily 4-like N-terminal" evidence="2">
    <location>
        <begin position="12"/>
        <end position="133"/>
    </location>
</feature>
<sequence>MKTLICIPCLLIGGTEIQTLNLVRALREYGHEVLILCYYEYDSYMVRRCEEMGSLVHCLSPDGVRMEGKSQIPFLYKGFRKILKIYLPDVVHIQYMAPGALPVLLLKILGVRNIIATLHTTAEIYKSTKLVRFIQKFCVRAFTCITLEAEKSFFGSSLLYTKDVVLKRRNHFTIYNALPDYICIKKDSKVRNTTITVGVVSRLEPIKGMDLVIPAFAEVLLLHPSIRLFVVGDGSLLDEMKADAEKRNISNSISFFGEQPHEALPALYDQIDILLVPSRSEGFGLTAIEGMARGCVVVAANVGGLPEVVKNRQVGLLHEPGSIEDIVEKVNLLVCSQKRLKHLSENARAYVGKFCFIHYSHLFNDLYQKLYNKKRKNNSFT</sequence>
<keyword evidence="3" id="KW-0808">Transferase</keyword>
<protein>
    <submittedName>
        <fullName evidence="3">D-inositol-3-phosphate glycosyltransferase</fullName>
        <ecNumber evidence="3">2.4.1.250</ecNumber>
    </submittedName>
</protein>
<gene>
    <name evidence="3" type="primary">mshA_2</name>
    <name evidence="3" type="ORF">NCTC13100_01142</name>
</gene>
<evidence type="ECO:0000259" key="2">
    <source>
        <dbReference type="Pfam" id="PF13439"/>
    </source>
</evidence>
<dbReference type="InterPro" id="IPR050194">
    <property type="entry name" value="Glycosyltransferase_grp1"/>
</dbReference>
<dbReference type="SUPFAM" id="SSF53756">
    <property type="entry name" value="UDP-Glycosyltransferase/glycogen phosphorylase"/>
    <property type="match status" value="1"/>
</dbReference>